<dbReference type="Gene3D" id="2.40.30.10">
    <property type="entry name" value="Translation factors"/>
    <property type="match status" value="1"/>
</dbReference>
<dbReference type="Proteomes" id="UP001059836">
    <property type="component" value="Chromosome"/>
</dbReference>
<feature type="domain" description="FAD-binding FR-type" evidence="1">
    <location>
        <begin position="6"/>
        <end position="136"/>
    </location>
</feature>
<evidence type="ECO:0000313" key="3">
    <source>
        <dbReference type="Proteomes" id="UP001059836"/>
    </source>
</evidence>
<dbReference type="PANTHER" id="PTHR30157:SF0">
    <property type="entry name" value="NADPH-DEPENDENT FERRIC-CHELATE REDUCTASE"/>
    <property type="match status" value="1"/>
</dbReference>
<dbReference type="InterPro" id="IPR017938">
    <property type="entry name" value="Riboflavin_synthase-like_b-brl"/>
</dbReference>
<name>A0ABX6IPZ6_9ACTN</name>
<dbReference type="InterPro" id="IPR013113">
    <property type="entry name" value="SIP_FAD-bd"/>
</dbReference>
<evidence type="ECO:0000313" key="2">
    <source>
        <dbReference type="EMBL" id="QHN37151.1"/>
    </source>
</evidence>
<dbReference type="PROSITE" id="PS51384">
    <property type="entry name" value="FAD_FR"/>
    <property type="match status" value="1"/>
</dbReference>
<dbReference type="InterPro" id="IPR039374">
    <property type="entry name" value="SIP_fam"/>
</dbReference>
<reference evidence="2" key="1">
    <citation type="journal article" date="2021" name="Nat. Microbiol.">
        <title>Cocultivation of an ultrasmall environmental parasitic bacterium with lytic ability against bacteria associated with wastewater foams.</title>
        <authorList>
            <person name="Batinovic S."/>
            <person name="Rose J.J.A."/>
            <person name="Ratcliffe J."/>
            <person name="Seviour R.J."/>
            <person name="Petrovski S."/>
        </authorList>
    </citation>
    <scope>NUCLEOTIDE SEQUENCE</scope>
    <source>
        <strain evidence="2">CON9</strain>
    </source>
</reference>
<dbReference type="CDD" id="cd06193">
    <property type="entry name" value="siderophore_interacting"/>
    <property type="match status" value="1"/>
</dbReference>
<protein>
    <submittedName>
        <fullName evidence="2">Siderophore-interacting protein</fullName>
    </submittedName>
</protein>
<organism evidence="2 3">
    <name type="scientific">Gordonia pseudamarae</name>
    <dbReference type="NCBI Taxonomy" id="2831662"/>
    <lineage>
        <taxon>Bacteria</taxon>
        <taxon>Bacillati</taxon>
        <taxon>Actinomycetota</taxon>
        <taxon>Actinomycetes</taxon>
        <taxon>Mycobacteriales</taxon>
        <taxon>Gordoniaceae</taxon>
        <taxon>Gordonia</taxon>
    </lineage>
</organism>
<gene>
    <name evidence="2" type="ORF">GII31_21870</name>
</gene>
<dbReference type="InterPro" id="IPR017927">
    <property type="entry name" value="FAD-bd_FR_type"/>
</dbReference>
<sequence>MATMKWDSFVGTFTGIRRVTPNMIRSTFVVDGDGESAYVPIEPGDESVALYFSDNGIALRTAASDAPDAFGGWEIADPERSEGNRNYTIRSYDSVTGELTIDVAEHGRGLAIDWFRRAEPGWQLLMAGPRSWYDPPADAEHHVLGADLAALPALARILENTPDHIAVTVIVEVLDAADLSYLPTHENTSVIELIGSGNGATPTMLASALADLATKPDAYVWYSSESADIRAAKKVLRAAGFPRDRYDIVGYWRQDSEAWLKRFNERADEFMKVYDEAVAAGSSADEALDTYEQALEQAGL</sequence>
<dbReference type="InterPro" id="IPR039261">
    <property type="entry name" value="FNR_nucleotide-bd"/>
</dbReference>
<accession>A0ABX6IPZ6</accession>
<dbReference type="SUPFAM" id="SSF63380">
    <property type="entry name" value="Riboflavin synthase domain-like"/>
    <property type="match status" value="1"/>
</dbReference>
<dbReference type="Gene3D" id="3.40.50.80">
    <property type="entry name" value="Nucleotide-binding domain of ferredoxin-NADP reductase (FNR) module"/>
    <property type="match status" value="1"/>
</dbReference>
<dbReference type="PANTHER" id="PTHR30157">
    <property type="entry name" value="FERRIC REDUCTASE, NADPH-DEPENDENT"/>
    <property type="match status" value="1"/>
</dbReference>
<dbReference type="InterPro" id="IPR007037">
    <property type="entry name" value="SIP_rossman_dom"/>
</dbReference>
<dbReference type="Pfam" id="PF08021">
    <property type="entry name" value="FAD_binding_9"/>
    <property type="match status" value="1"/>
</dbReference>
<proteinExistence type="predicted"/>
<dbReference type="Pfam" id="PF04954">
    <property type="entry name" value="SIP"/>
    <property type="match status" value="1"/>
</dbReference>
<keyword evidence="3" id="KW-1185">Reference proteome</keyword>
<dbReference type="EMBL" id="CP045809">
    <property type="protein sequence ID" value="QHN37151.1"/>
    <property type="molecule type" value="Genomic_DNA"/>
</dbReference>
<evidence type="ECO:0000259" key="1">
    <source>
        <dbReference type="PROSITE" id="PS51384"/>
    </source>
</evidence>